<comment type="caution">
    <text evidence="5">The sequence shown here is derived from an EMBL/GenBank/DDBJ whole genome shotgun (WGS) entry which is preliminary data.</text>
</comment>
<evidence type="ECO:0000256" key="2">
    <source>
        <dbReference type="ARBA" id="ARBA00022603"/>
    </source>
</evidence>
<dbReference type="Proteomes" id="UP000663862">
    <property type="component" value="Unassembled WGS sequence"/>
</dbReference>
<keyword evidence="2" id="KW-0489">Methyltransferase</keyword>
<dbReference type="EMBL" id="CAJOBR010003658">
    <property type="protein sequence ID" value="CAF4747133.1"/>
    <property type="molecule type" value="Genomic_DNA"/>
</dbReference>
<dbReference type="Pfam" id="PF01135">
    <property type="entry name" value="PCMT"/>
    <property type="match status" value="1"/>
</dbReference>
<name>A0A820CLS9_9BILA</name>
<keyword evidence="10" id="KW-1185">Reference proteome</keyword>
<evidence type="ECO:0000313" key="6">
    <source>
        <dbReference type="EMBL" id="CAF4263334.1"/>
    </source>
</evidence>
<dbReference type="EMBL" id="CAJOBO010000637">
    <property type="protein sequence ID" value="CAF4263334.1"/>
    <property type="molecule type" value="Genomic_DNA"/>
</dbReference>
<dbReference type="Proteomes" id="UP000663848">
    <property type="component" value="Unassembled WGS sequence"/>
</dbReference>
<dbReference type="AlphaFoldDB" id="A0A820CLS9"/>
<dbReference type="GO" id="GO:0004719">
    <property type="term" value="F:protein-L-isoaspartate (D-aspartate) O-methyltransferase activity"/>
    <property type="evidence" value="ECO:0007669"/>
    <property type="project" value="InterPro"/>
</dbReference>
<evidence type="ECO:0000313" key="5">
    <source>
        <dbReference type="EMBL" id="CAF4209208.1"/>
    </source>
</evidence>
<evidence type="ECO:0000313" key="7">
    <source>
        <dbReference type="EMBL" id="CAF4306448.1"/>
    </source>
</evidence>
<dbReference type="GO" id="GO:0032259">
    <property type="term" value="P:methylation"/>
    <property type="evidence" value="ECO:0007669"/>
    <property type="project" value="UniProtKB-KW"/>
</dbReference>
<accession>A0A820CLS9</accession>
<dbReference type="Proteomes" id="UP000663851">
    <property type="component" value="Unassembled WGS sequence"/>
</dbReference>
<proteinExistence type="predicted"/>
<evidence type="ECO:0000313" key="10">
    <source>
        <dbReference type="Proteomes" id="UP000663873"/>
    </source>
</evidence>
<dbReference type="PANTHER" id="PTHR11579">
    <property type="entry name" value="PROTEIN-L-ISOASPARTATE O-METHYLTRANSFERASE"/>
    <property type="match status" value="1"/>
</dbReference>
<keyword evidence="4" id="KW-0949">S-adenosyl-L-methionine</keyword>
<dbReference type="EMBL" id="CAJOBP010001722">
    <property type="protein sequence ID" value="CAF4306448.1"/>
    <property type="molecule type" value="Genomic_DNA"/>
</dbReference>
<keyword evidence="3" id="KW-0808">Transferase</keyword>
<protein>
    <submittedName>
        <fullName evidence="5">Uncharacterized protein</fullName>
    </submittedName>
</protein>
<gene>
    <name evidence="6" type="ORF">HFQ381_LOCUS11199</name>
    <name evidence="8" type="ORF">QYT958_LOCUS20735</name>
    <name evidence="5" type="ORF">TSG867_LOCUS590</name>
    <name evidence="7" type="ORF">UJA718_LOCUS12977</name>
</gene>
<evidence type="ECO:0000313" key="9">
    <source>
        <dbReference type="Proteomes" id="UP000663862"/>
    </source>
</evidence>
<evidence type="ECO:0000256" key="1">
    <source>
        <dbReference type="ARBA" id="ARBA00022490"/>
    </source>
</evidence>
<evidence type="ECO:0000313" key="8">
    <source>
        <dbReference type="EMBL" id="CAF4747133.1"/>
    </source>
</evidence>
<dbReference type="Proteomes" id="UP000663873">
    <property type="component" value="Unassembled WGS sequence"/>
</dbReference>
<dbReference type="EMBL" id="CAJOBQ010000012">
    <property type="protein sequence ID" value="CAF4209208.1"/>
    <property type="molecule type" value="Genomic_DNA"/>
</dbReference>
<keyword evidence="1" id="KW-0963">Cytoplasm</keyword>
<organism evidence="5 9">
    <name type="scientific">Rotaria socialis</name>
    <dbReference type="NCBI Taxonomy" id="392032"/>
    <lineage>
        <taxon>Eukaryota</taxon>
        <taxon>Metazoa</taxon>
        <taxon>Spiralia</taxon>
        <taxon>Gnathifera</taxon>
        <taxon>Rotifera</taxon>
        <taxon>Eurotatoria</taxon>
        <taxon>Bdelloidea</taxon>
        <taxon>Philodinida</taxon>
        <taxon>Philodinidae</taxon>
        <taxon>Rotaria</taxon>
    </lineage>
</organism>
<reference evidence="5" key="1">
    <citation type="submission" date="2021-02" db="EMBL/GenBank/DDBJ databases">
        <authorList>
            <person name="Nowell W R."/>
        </authorList>
    </citation>
    <scope>NUCLEOTIDE SEQUENCE</scope>
</reference>
<dbReference type="InterPro" id="IPR000682">
    <property type="entry name" value="PCMT"/>
</dbReference>
<evidence type="ECO:0000256" key="3">
    <source>
        <dbReference type="ARBA" id="ARBA00022679"/>
    </source>
</evidence>
<dbReference type="PANTHER" id="PTHR11579:SF0">
    <property type="entry name" value="PROTEIN-L-ISOASPARTATE(D-ASPARTATE) O-METHYLTRANSFERASE"/>
    <property type="match status" value="1"/>
</dbReference>
<dbReference type="GO" id="GO:0005737">
    <property type="term" value="C:cytoplasm"/>
    <property type="evidence" value="ECO:0007669"/>
    <property type="project" value="TreeGrafter"/>
</dbReference>
<evidence type="ECO:0000256" key="4">
    <source>
        <dbReference type="ARBA" id="ARBA00022691"/>
    </source>
</evidence>
<sequence>MTFQFIEYIMMHLGRVGYNVTISALHMYVYVLEMVRYKLVENVGVLDVNSDSRYLTTTSDLSLKNMPKNDGSVVDSGTLRIVLGDGRYDYQETDQYDFIHVGTVASDRPIENQTMMIYEKLSDGREGHEQATLGGTICNIDR</sequence>